<keyword evidence="6" id="KW-1185">Reference proteome</keyword>
<dbReference type="SUPFAM" id="SSF53474">
    <property type="entry name" value="alpha/beta-Hydrolases"/>
    <property type="match status" value="1"/>
</dbReference>
<evidence type="ECO:0000256" key="2">
    <source>
        <dbReference type="ARBA" id="ARBA00022801"/>
    </source>
</evidence>
<comment type="similarity">
    <text evidence="1 3">Belongs to the type-B carboxylesterase/lipase family.</text>
</comment>
<dbReference type="PANTHER" id="PTHR11559">
    <property type="entry name" value="CARBOXYLESTERASE"/>
    <property type="match status" value="1"/>
</dbReference>
<gene>
    <name evidence="5" type="ORF">B0J12DRAFT_714137</name>
</gene>
<evidence type="ECO:0000256" key="1">
    <source>
        <dbReference type="ARBA" id="ARBA00005964"/>
    </source>
</evidence>
<evidence type="ECO:0000313" key="6">
    <source>
        <dbReference type="Proteomes" id="UP000774617"/>
    </source>
</evidence>
<dbReference type="InterPro" id="IPR029058">
    <property type="entry name" value="AB_hydrolase_fold"/>
</dbReference>
<dbReference type="Pfam" id="PF00135">
    <property type="entry name" value="COesterase"/>
    <property type="match status" value="1"/>
</dbReference>
<accession>A0ABQ8FVU9</accession>
<feature type="domain" description="Carboxylesterase type B" evidence="4">
    <location>
        <begin position="20"/>
        <end position="227"/>
    </location>
</feature>
<dbReference type="InterPro" id="IPR019826">
    <property type="entry name" value="Carboxylesterase_B_AS"/>
</dbReference>
<evidence type="ECO:0000313" key="5">
    <source>
        <dbReference type="EMBL" id="KAH7028364.1"/>
    </source>
</evidence>
<reference evidence="5 6" key="1">
    <citation type="journal article" date="2021" name="Nat. Commun.">
        <title>Genetic determinants of endophytism in the Arabidopsis root mycobiome.</title>
        <authorList>
            <person name="Mesny F."/>
            <person name="Miyauchi S."/>
            <person name="Thiergart T."/>
            <person name="Pickel B."/>
            <person name="Atanasova L."/>
            <person name="Karlsson M."/>
            <person name="Huettel B."/>
            <person name="Barry K.W."/>
            <person name="Haridas S."/>
            <person name="Chen C."/>
            <person name="Bauer D."/>
            <person name="Andreopoulos W."/>
            <person name="Pangilinan J."/>
            <person name="LaButti K."/>
            <person name="Riley R."/>
            <person name="Lipzen A."/>
            <person name="Clum A."/>
            <person name="Drula E."/>
            <person name="Henrissat B."/>
            <person name="Kohler A."/>
            <person name="Grigoriev I.V."/>
            <person name="Martin F.M."/>
            <person name="Hacquard S."/>
        </authorList>
    </citation>
    <scope>NUCLEOTIDE SEQUENCE [LARGE SCALE GENOMIC DNA]</scope>
    <source>
        <strain evidence="5 6">MPI-SDFR-AT-0080</strain>
    </source>
</reference>
<dbReference type="PROSITE" id="PS00122">
    <property type="entry name" value="CARBOXYLESTERASE_B_1"/>
    <property type="match status" value="1"/>
</dbReference>
<dbReference type="EMBL" id="JAGTJR010000050">
    <property type="protein sequence ID" value="KAH7028364.1"/>
    <property type="molecule type" value="Genomic_DNA"/>
</dbReference>
<dbReference type="Gene3D" id="3.40.50.1820">
    <property type="entry name" value="alpha/beta hydrolase"/>
    <property type="match status" value="1"/>
</dbReference>
<dbReference type="EC" id="3.1.1.-" evidence="3"/>
<name>A0ABQ8FVU9_9PEZI</name>
<dbReference type="InterPro" id="IPR002018">
    <property type="entry name" value="CarbesteraseB"/>
</dbReference>
<evidence type="ECO:0000256" key="3">
    <source>
        <dbReference type="RuleBase" id="RU361235"/>
    </source>
</evidence>
<proteinExistence type="inferred from homology"/>
<sequence length="498" mass="54385">MANVKHDSLNATFHGVVRGSVAQFRGIKYGQIPERFALPEGVDDWAGRNVECKKYGPKCPQQEFDVGHLLRLPEDVDIPKDEEDEFECLNLDVTMPAMADKRKGTLPVMVWIHGGSQVMTFGSASSGICDPTKIVEDSLKQSKPIIVVAMQYRLNIFAFGDGNSPKNLALKDQRLAIEWVRKHIAGFGGNPDNITIAGESAGAVYAHAHVVQNAPIKHAILMSGTLEMSPPRLLAHEAMIVDPIEAKLASIGLSLRTASAAEIINVLKELNIVSMWLQQNPDEPELSDWTRTGRVQSLVIGDVEYESILWRNGIEALTPQTITDAFNLAGEHSGELRRAYSISGSRATPTKTGALDFINDVRFSWPIRKLSQAWQASGLPVYGYVVDQANPWQASSRAHHAVDLLLLFGGLDLSFNPPAAAVGEEMRRRWIAFVNGEAPWSANATFAFGPHGACRELEGGGLAARRRLLQMETLERVEPAKTAAVFAALAAGRVSILN</sequence>
<protein>
    <recommendedName>
        <fullName evidence="3">Carboxylic ester hydrolase</fullName>
        <ecNumber evidence="3">3.1.1.-</ecNumber>
    </recommendedName>
</protein>
<comment type="caution">
    <text evidence="5">The sequence shown here is derived from an EMBL/GenBank/DDBJ whole genome shotgun (WGS) entry which is preliminary data.</text>
</comment>
<dbReference type="InterPro" id="IPR050309">
    <property type="entry name" value="Type-B_Carboxylest/Lipase"/>
</dbReference>
<organism evidence="5 6">
    <name type="scientific">Macrophomina phaseolina</name>
    <dbReference type="NCBI Taxonomy" id="35725"/>
    <lineage>
        <taxon>Eukaryota</taxon>
        <taxon>Fungi</taxon>
        <taxon>Dikarya</taxon>
        <taxon>Ascomycota</taxon>
        <taxon>Pezizomycotina</taxon>
        <taxon>Dothideomycetes</taxon>
        <taxon>Dothideomycetes incertae sedis</taxon>
        <taxon>Botryosphaeriales</taxon>
        <taxon>Botryosphaeriaceae</taxon>
        <taxon>Macrophomina</taxon>
    </lineage>
</organism>
<evidence type="ECO:0000259" key="4">
    <source>
        <dbReference type="Pfam" id="PF00135"/>
    </source>
</evidence>
<keyword evidence="2 3" id="KW-0378">Hydrolase</keyword>
<dbReference type="Proteomes" id="UP000774617">
    <property type="component" value="Unassembled WGS sequence"/>
</dbReference>